<feature type="transmembrane region" description="Helical" evidence="5">
    <location>
        <begin position="318"/>
        <end position="337"/>
    </location>
</feature>
<feature type="transmembrane region" description="Helical" evidence="5">
    <location>
        <begin position="65"/>
        <end position="85"/>
    </location>
</feature>
<name>A0A9W4WKT4_9GLOM</name>
<proteinExistence type="predicted"/>
<dbReference type="EMBL" id="CAMKVN010000586">
    <property type="protein sequence ID" value="CAI2169443.1"/>
    <property type="molecule type" value="Genomic_DNA"/>
</dbReference>
<keyword evidence="2 5" id="KW-0812">Transmembrane</keyword>
<feature type="transmembrane region" description="Helical" evidence="5">
    <location>
        <begin position="29"/>
        <end position="53"/>
    </location>
</feature>
<feature type="transmembrane region" description="Helical" evidence="5">
    <location>
        <begin position="407"/>
        <end position="431"/>
    </location>
</feature>
<dbReference type="PROSITE" id="PS50850">
    <property type="entry name" value="MFS"/>
    <property type="match status" value="1"/>
</dbReference>
<evidence type="ECO:0000256" key="1">
    <source>
        <dbReference type="ARBA" id="ARBA00004141"/>
    </source>
</evidence>
<dbReference type="SUPFAM" id="SSF103473">
    <property type="entry name" value="MFS general substrate transporter"/>
    <property type="match status" value="1"/>
</dbReference>
<evidence type="ECO:0000256" key="5">
    <source>
        <dbReference type="SAM" id="Phobius"/>
    </source>
</evidence>
<dbReference type="Gene3D" id="1.20.1250.20">
    <property type="entry name" value="MFS general substrate transporter like domains"/>
    <property type="match status" value="1"/>
</dbReference>
<dbReference type="InterPro" id="IPR011701">
    <property type="entry name" value="MFS"/>
</dbReference>
<dbReference type="AlphaFoldDB" id="A0A9W4WKT4"/>
<organism evidence="7 8">
    <name type="scientific">Funneliformis geosporum</name>
    <dbReference type="NCBI Taxonomy" id="1117311"/>
    <lineage>
        <taxon>Eukaryota</taxon>
        <taxon>Fungi</taxon>
        <taxon>Fungi incertae sedis</taxon>
        <taxon>Mucoromycota</taxon>
        <taxon>Glomeromycotina</taxon>
        <taxon>Glomeromycetes</taxon>
        <taxon>Glomerales</taxon>
        <taxon>Glomeraceae</taxon>
        <taxon>Funneliformis</taxon>
    </lineage>
</organism>
<keyword evidence="3 5" id="KW-1133">Transmembrane helix</keyword>
<evidence type="ECO:0000313" key="7">
    <source>
        <dbReference type="EMBL" id="CAI2169443.1"/>
    </source>
</evidence>
<comment type="subcellular location">
    <subcellularLocation>
        <location evidence="1">Membrane</location>
        <topology evidence="1">Multi-pass membrane protein</topology>
    </subcellularLocation>
</comment>
<keyword evidence="4 5" id="KW-0472">Membrane</keyword>
<dbReference type="Pfam" id="PF07690">
    <property type="entry name" value="MFS_1"/>
    <property type="match status" value="1"/>
</dbReference>
<dbReference type="Proteomes" id="UP001153678">
    <property type="component" value="Unassembled WGS sequence"/>
</dbReference>
<dbReference type="InterPro" id="IPR036259">
    <property type="entry name" value="MFS_trans_sf"/>
</dbReference>
<feature type="transmembrane region" description="Helical" evidence="5">
    <location>
        <begin position="343"/>
        <end position="364"/>
    </location>
</feature>
<feature type="transmembrane region" description="Helical" evidence="5">
    <location>
        <begin position="155"/>
        <end position="173"/>
    </location>
</feature>
<feature type="transmembrane region" description="Helical" evidence="5">
    <location>
        <begin position="226"/>
        <end position="254"/>
    </location>
</feature>
<comment type="caution">
    <text evidence="7">The sequence shown here is derived from an EMBL/GenBank/DDBJ whole genome shotgun (WGS) entry which is preliminary data.</text>
</comment>
<dbReference type="OrthoDB" id="440553at2759"/>
<protein>
    <submittedName>
        <fullName evidence="7">8350_t:CDS:1</fullName>
    </submittedName>
</protein>
<dbReference type="GO" id="GO:0022857">
    <property type="term" value="F:transmembrane transporter activity"/>
    <property type="evidence" value="ECO:0007669"/>
    <property type="project" value="InterPro"/>
</dbReference>
<dbReference type="InterPro" id="IPR020846">
    <property type="entry name" value="MFS_dom"/>
</dbReference>
<feature type="transmembrane region" description="Helical" evidence="5">
    <location>
        <begin position="185"/>
        <end position="205"/>
    </location>
</feature>
<feature type="domain" description="Major facilitator superfamily (MFS) profile" evidence="6">
    <location>
        <begin position="30"/>
        <end position="436"/>
    </location>
</feature>
<keyword evidence="8" id="KW-1185">Reference proteome</keyword>
<dbReference type="GO" id="GO:0005886">
    <property type="term" value="C:plasma membrane"/>
    <property type="evidence" value="ECO:0007669"/>
    <property type="project" value="TreeGrafter"/>
</dbReference>
<evidence type="ECO:0000256" key="4">
    <source>
        <dbReference type="ARBA" id="ARBA00023136"/>
    </source>
</evidence>
<evidence type="ECO:0000259" key="6">
    <source>
        <dbReference type="PROSITE" id="PS50850"/>
    </source>
</evidence>
<accession>A0A9W4WKT4</accession>
<reference evidence="7" key="1">
    <citation type="submission" date="2022-08" db="EMBL/GenBank/DDBJ databases">
        <authorList>
            <person name="Kallberg Y."/>
            <person name="Tangrot J."/>
            <person name="Rosling A."/>
        </authorList>
    </citation>
    <scope>NUCLEOTIDE SEQUENCE</scope>
    <source>
        <strain evidence="7">Wild A</strain>
    </source>
</reference>
<sequence length="464" mass="51908">MDLVPEAKEEANINSEQDSKNWSKWNKKCALAIISLIGMLGPLGASAFFPAILQVKEDLKTTHTLVNTSVAIYNYMRGFAPLFWASYSDIRGTRRNVYLLSMMIVAVSSLVTGFSSSIYWLMFFRLFQSFGISSVHCLAAGVLSDIYIPTERGRAIGTFNFIFFSGAFFGPPLGGFLTQYISWRAFFWFVAIYSFVMFLLVFFFLPETYNPRLENKKDKKSFVNPFSPILLLRYPNITFVVLYWIWIVAIHYVVNILIPKKFNQVYGLNAADIGLLYLSPGLGMSIGSYFGGKISDFQLSRNIESYGGVFYPELRLNAAWFGAALTPFAYLLFGWSLERALDIAYPIASAGIGTFVSQIAVNSLETYLIDSLPDASASVIALQNIIRSIVSSTMVILAAPLDDSIGIGWTMTLMIGINLLTFVGLIAVYFWGRKWRESTVSSIPRRKSVSIIGDIDEEIVMEGL</sequence>
<feature type="transmembrane region" description="Helical" evidence="5">
    <location>
        <begin position="274"/>
        <end position="292"/>
    </location>
</feature>
<evidence type="ECO:0000313" key="8">
    <source>
        <dbReference type="Proteomes" id="UP001153678"/>
    </source>
</evidence>
<dbReference type="PANTHER" id="PTHR23502">
    <property type="entry name" value="MAJOR FACILITATOR SUPERFAMILY"/>
    <property type="match status" value="1"/>
</dbReference>
<dbReference type="PANTHER" id="PTHR23502:SF64">
    <property type="entry name" value="TRANSPORTER, PUTATIVE (AFU_ORTHOLOGUE AFUA_3G11760)-RELATED"/>
    <property type="match status" value="1"/>
</dbReference>
<gene>
    <name evidence="7" type="ORF">FWILDA_LOCUS4083</name>
</gene>
<evidence type="ECO:0000256" key="3">
    <source>
        <dbReference type="ARBA" id="ARBA00022989"/>
    </source>
</evidence>
<feature type="transmembrane region" description="Helical" evidence="5">
    <location>
        <begin position="97"/>
        <end position="120"/>
    </location>
</feature>
<evidence type="ECO:0000256" key="2">
    <source>
        <dbReference type="ARBA" id="ARBA00022692"/>
    </source>
</evidence>